<evidence type="ECO:0000256" key="1">
    <source>
        <dbReference type="SAM" id="SignalP"/>
    </source>
</evidence>
<dbReference type="AlphaFoldDB" id="A0AA48I0C9"/>
<evidence type="ECO:0008006" key="4">
    <source>
        <dbReference type="Google" id="ProtNLM"/>
    </source>
</evidence>
<gene>
    <name evidence="2" type="ORF">MACH26_34510</name>
</gene>
<dbReference type="RefSeq" id="WP_338294029.1">
    <property type="nucleotide sequence ID" value="NZ_AP027272.1"/>
</dbReference>
<protein>
    <recommendedName>
        <fullName evidence="4">Outer membrane protein H</fullName>
    </recommendedName>
</protein>
<feature type="chain" id="PRO_5041301493" description="Outer membrane protein H" evidence="1">
    <location>
        <begin position="24"/>
        <end position="181"/>
    </location>
</feature>
<keyword evidence="1" id="KW-0732">Signal</keyword>
<organism evidence="2 3">
    <name type="scientific">Planctobacterium marinum</name>
    <dbReference type="NCBI Taxonomy" id="1631968"/>
    <lineage>
        <taxon>Bacteria</taxon>
        <taxon>Pseudomonadati</taxon>
        <taxon>Pseudomonadota</taxon>
        <taxon>Gammaproteobacteria</taxon>
        <taxon>Alteromonadales</taxon>
        <taxon>Alteromonadaceae</taxon>
        <taxon>Planctobacterium</taxon>
    </lineage>
</organism>
<dbReference type="Proteomes" id="UP001333710">
    <property type="component" value="Chromosome"/>
</dbReference>
<evidence type="ECO:0000313" key="2">
    <source>
        <dbReference type="EMBL" id="BDX07930.1"/>
    </source>
</evidence>
<dbReference type="KEGG" id="pmaw:MACH26_34510"/>
<dbReference type="EMBL" id="AP027272">
    <property type="protein sequence ID" value="BDX07930.1"/>
    <property type="molecule type" value="Genomic_DNA"/>
</dbReference>
<sequence length="181" mass="20486">MNKFAKTVALSSGFLLVSLYAMARQAPVPVYAVAIDDCQVVTQITLGEEEYEAWQKIQDLEKQMQVIQGPLKTVEAKFSEYGKEMEELNELAVQETEQTLYIDKELLRKTERLADKISALADAHQSDFDAIGELGEKIGEQADIFSDTIESAFEGLDYNQVKIYKADEPLDLEQCYNEQLM</sequence>
<keyword evidence="3" id="KW-1185">Reference proteome</keyword>
<feature type="signal peptide" evidence="1">
    <location>
        <begin position="1"/>
        <end position="23"/>
    </location>
</feature>
<accession>A0AA48I0C9</accession>
<evidence type="ECO:0000313" key="3">
    <source>
        <dbReference type="Proteomes" id="UP001333710"/>
    </source>
</evidence>
<proteinExistence type="predicted"/>
<reference evidence="2" key="1">
    <citation type="submission" date="2023-01" db="EMBL/GenBank/DDBJ databases">
        <title>Complete genome sequence of Planctobacterium marinum strain Dej080120_11.</title>
        <authorList>
            <person name="Ueki S."/>
            <person name="Maruyama F."/>
        </authorList>
    </citation>
    <scope>NUCLEOTIDE SEQUENCE</scope>
    <source>
        <strain evidence="2">Dej080120_11</strain>
    </source>
</reference>
<name>A0AA48I0C9_9ALTE</name>